<protein>
    <recommendedName>
        <fullName evidence="8">Chromosome transmission fidelity protein 8</fullName>
    </recommendedName>
</protein>
<evidence type="ECO:0000256" key="6">
    <source>
        <dbReference type="ARBA" id="ARBA00038447"/>
    </source>
</evidence>
<keyword evidence="4" id="KW-0539">Nucleus</keyword>
<name>A0A7R9HVB4_9NEOP</name>
<dbReference type="InterPro" id="IPR018607">
    <property type="entry name" value="Ctf8"/>
</dbReference>
<dbReference type="GO" id="GO:0003677">
    <property type="term" value="F:DNA binding"/>
    <property type="evidence" value="ECO:0007669"/>
    <property type="project" value="UniProtKB-KW"/>
</dbReference>
<keyword evidence="3" id="KW-0238">DNA-binding</keyword>
<evidence type="ECO:0008006" key="8">
    <source>
        <dbReference type="Google" id="ProtNLM"/>
    </source>
</evidence>
<dbReference type="PANTHER" id="PTHR28605">
    <property type="entry name" value="CTF8, CHROMOSOME TRANSMISSION FIDELITY FACTOR 8 HOMOLOG (S. CEREVISIAE)"/>
    <property type="match status" value="1"/>
</dbReference>
<keyword evidence="5" id="KW-0131">Cell cycle</keyword>
<reference evidence="7" key="1">
    <citation type="submission" date="2020-11" db="EMBL/GenBank/DDBJ databases">
        <authorList>
            <person name="Tran Van P."/>
        </authorList>
    </citation>
    <scope>NUCLEOTIDE SEQUENCE</scope>
</reference>
<keyword evidence="2" id="KW-0235">DNA replication</keyword>
<proteinExistence type="inferred from homology"/>
<dbReference type="AlphaFoldDB" id="A0A7R9HVB4"/>
<evidence type="ECO:0000256" key="2">
    <source>
        <dbReference type="ARBA" id="ARBA00022705"/>
    </source>
</evidence>
<dbReference type="GO" id="GO:0031390">
    <property type="term" value="C:Ctf18 RFC-like complex"/>
    <property type="evidence" value="ECO:0007669"/>
    <property type="project" value="InterPro"/>
</dbReference>
<evidence type="ECO:0000313" key="7">
    <source>
        <dbReference type="EMBL" id="CAD7437384.1"/>
    </source>
</evidence>
<dbReference type="Pfam" id="PF09696">
    <property type="entry name" value="Ctf8"/>
    <property type="match status" value="1"/>
</dbReference>
<evidence type="ECO:0000256" key="1">
    <source>
        <dbReference type="ARBA" id="ARBA00004123"/>
    </source>
</evidence>
<comment type="similarity">
    <text evidence="6">Belongs to the CTF8 family.</text>
</comment>
<gene>
    <name evidence="7" type="ORF">TBIB3V08_LOCUS1</name>
</gene>
<evidence type="ECO:0000256" key="4">
    <source>
        <dbReference type="ARBA" id="ARBA00023242"/>
    </source>
</evidence>
<evidence type="ECO:0000256" key="5">
    <source>
        <dbReference type="ARBA" id="ARBA00023306"/>
    </source>
</evidence>
<evidence type="ECO:0000256" key="3">
    <source>
        <dbReference type="ARBA" id="ARBA00023125"/>
    </source>
</evidence>
<dbReference type="GO" id="GO:0006260">
    <property type="term" value="P:DNA replication"/>
    <property type="evidence" value="ECO:0007669"/>
    <property type="project" value="UniProtKB-KW"/>
</dbReference>
<dbReference type="EMBL" id="OD564267">
    <property type="protein sequence ID" value="CAD7437384.1"/>
    <property type="molecule type" value="Genomic_DNA"/>
</dbReference>
<sequence length="225" mass="25548">MEGEDNRKNKSGNVELLPIEPNGQSSELIREQGIFSHLFYDSLNLIHQVDNLHHKRKFVHRIIFRNIKGASKTHTLTTTPEMEKNSTELGLFPRPSSATVVAAFLRTSPLPHPSRPDGSGINHWGLVELQGDLQSRSKNCLYDQFIGDLHYSTEGVPMLIIGHHILHGKEVTLEKPFVVMQRVQHSEDTFSQPGQSEYIVKAIVKKKLLFKTRPKPIIANMPRHL</sequence>
<dbReference type="PANTHER" id="PTHR28605:SF1">
    <property type="entry name" value="CHROMOSOME TRANSMISSION FIDELITY FACTOR 8"/>
    <property type="match status" value="1"/>
</dbReference>
<comment type="subcellular location">
    <subcellularLocation>
        <location evidence="1">Nucleus</location>
    </subcellularLocation>
</comment>
<accession>A0A7R9HVB4</accession>
<organism evidence="7">
    <name type="scientific">Timema bartmani</name>
    <dbReference type="NCBI Taxonomy" id="61472"/>
    <lineage>
        <taxon>Eukaryota</taxon>
        <taxon>Metazoa</taxon>
        <taxon>Ecdysozoa</taxon>
        <taxon>Arthropoda</taxon>
        <taxon>Hexapoda</taxon>
        <taxon>Insecta</taxon>
        <taxon>Pterygota</taxon>
        <taxon>Neoptera</taxon>
        <taxon>Polyneoptera</taxon>
        <taxon>Phasmatodea</taxon>
        <taxon>Timematodea</taxon>
        <taxon>Timematoidea</taxon>
        <taxon>Timematidae</taxon>
        <taxon>Timema</taxon>
    </lineage>
</organism>
<dbReference type="GO" id="GO:0007064">
    <property type="term" value="P:mitotic sister chromatid cohesion"/>
    <property type="evidence" value="ECO:0007669"/>
    <property type="project" value="InterPro"/>
</dbReference>